<accession>A0AA40EVS1</accession>
<protein>
    <submittedName>
        <fullName evidence="2">Uncharacterized protein</fullName>
    </submittedName>
</protein>
<feature type="signal peptide" evidence="1">
    <location>
        <begin position="1"/>
        <end position="21"/>
    </location>
</feature>
<keyword evidence="3" id="KW-1185">Reference proteome</keyword>
<proteinExistence type="predicted"/>
<dbReference type="Proteomes" id="UP001172155">
    <property type="component" value="Unassembled WGS sequence"/>
</dbReference>
<dbReference type="AlphaFoldDB" id="A0AA40EVS1"/>
<evidence type="ECO:0000256" key="1">
    <source>
        <dbReference type="SAM" id="SignalP"/>
    </source>
</evidence>
<dbReference type="EMBL" id="JAUKUD010000004">
    <property type="protein sequence ID" value="KAK0746366.1"/>
    <property type="molecule type" value="Genomic_DNA"/>
</dbReference>
<comment type="caution">
    <text evidence="2">The sequence shown here is derived from an EMBL/GenBank/DDBJ whole genome shotgun (WGS) entry which is preliminary data.</text>
</comment>
<name>A0AA40EVS1_9PEZI</name>
<evidence type="ECO:0000313" key="2">
    <source>
        <dbReference type="EMBL" id="KAK0746366.1"/>
    </source>
</evidence>
<sequence length="130" mass="14933">MFKLLKALLAALIMAPMLVQGREKTWVCLFHDVACQDLYMDIEVWADTCADWIELGWGSHMVLRRNFLRKQYIHTFGDRACARGVMTCIDNQYAPRCVNQRSFSDYPEADNISHAINSWGVPMDTLKGCL</sequence>
<evidence type="ECO:0000313" key="3">
    <source>
        <dbReference type="Proteomes" id="UP001172155"/>
    </source>
</evidence>
<gene>
    <name evidence="2" type="ORF">B0T18DRAFT_429339</name>
</gene>
<organism evidence="2 3">
    <name type="scientific">Schizothecium vesticola</name>
    <dbReference type="NCBI Taxonomy" id="314040"/>
    <lineage>
        <taxon>Eukaryota</taxon>
        <taxon>Fungi</taxon>
        <taxon>Dikarya</taxon>
        <taxon>Ascomycota</taxon>
        <taxon>Pezizomycotina</taxon>
        <taxon>Sordariomycetes</taxon>
        <taxon>Sordariomycetidae</taxon>
        <taxon>Sordariales</taxon>
        <taxon>Schizotheciaceae</taxon>
        <taxon>Schizothecium</taxon>
    </lineage>
</organism>
<reference evidence="2" key="1">
    <citation type="submission" date="2023-06" db="EMBL/GenBank/DDBJ databases">
        <title>Genome-scale phylogeny and comparative genomics of the fungal order Sordariales.</title>
        <authorList>
            <consortium name="Lawrence Berkeley National Laboratory"/>
            <person name="Hensen N."/>
            <person name="Bonometti L."/>
            <person name="Westerberg I."/>
            <person name="Brannstrom I.O."/>
            <person name="Guillou S."/>
            <person name="Cros-Aarteil S."/>
            <person name="Calhoun S."/>
            <person name="Haridas S."/>
            <person name="Kuo A."/>
            <person name="Mondo S."/>
            <person name="Pangilinan J."/>
            <person name="Riley R."/>
            <person name="LaButti K."/>
            <person name="Andreopoulos B."/>
            <person name="Lipzen A."/>
            <person name="Chen C."/>
            <person name="Yanf M."/>
            <person name="Daum C."/>
            <person name="Ng V."/>
            <person name="Clum A."/>
            <person name="Steindorff A."/>
            <person name="Ohm R."/>
            <person name="Martin F."/>
            <person name="Silar P."/>
            <person name="Natvig D."/>
            <person name="Lalanne C."/>
            <person name="Gautier V."/>
            <person name="Ament-velasquez S.L."/>
            <person name="Kruys A."/>
            <person name="Hutchinson M.I."/>
            <person name="Powell A.J."/>
            <person name="Barry K."/>
            <person name="Miller A.N."/>
            <person name="Grigoriev I.V."/>
            <person name="Debuchy R."/>
            <person name="Gladieux P."/>
            <person name="Thoren M.H."/>
            <person name="Johannesson H."/>
        </authorList>
    </citation>
    <scope>NUCLEOTIDE SEQUENCE</scope>
    <source>
        <strain evidence="2">SMH3187-1</strain>
    </source>
</reference>
<keyword evidence="1" id="KW-0732">Signal</keyword>
<feature type="chain" id="PRO_5041286463" evidence="1">
    <location>
        <begin position="22"/>
        <end position="130"/>
    </location>
</feature>